<name>A0A2U2BR05_9PROT</name>
<feature type="compositionally biased region" description="Basic and acidic residues" evidence="3">
    <location>
        <begin position="1"/>
        <end position="10"/>
    </location>
</feature>
<feature type="domain" description="HTH tetR-type" evidence="4">
    <location>
        <begin position="40"/>
        <end position="100"/>
    </location>
</feature>
<protein>
    <recommendedName>
        <fullName evidence="4">HTH tetR-type domain-containing protein</fullName>
    </recommendedName>
</protein>
<dbReference type="EMBL" id="QEXV01000007">
    <property type="protein sequence ID" value="PWE16441.1"/>
    <property type="molecule type" value="Genomic_DNA"/>
</dbReference>
<dbReference type="Proteomes" id="UP000245168">
    <property type="component" value="Unassembled WGS sequence"/>
</dbReference>
<evidence type="ECO:0000256" key="1">
    <source>
        <dbReference type="ARBA" id="ARBA00023125"/>
    </source>
</evidence>
<dbReference type="GO" id="GO:0003677">
    <property type="term" value="F:DNA binding"/>
    <property type="evidence" value="ECO:0007669"/>
    <property type="project" value="UniProtKB-UniRule"/>
</dbReference>
<dbReference type="PANTHER" id="PTHR43479">
    <property type="entry name" value="ACREF/ENVCD OPERON REPRESSOR-RELATED"/>
    <property type="match status" value="1"/>
</dbReference>
<dbReference type="InterPro" id="IPR050624">
    <property type="entry name" value="HTH-type_Tx_Regulator"/>
</dbReference>
<dbReference type="InterPro" id="IPR001647">
    <property type="entry name" value="HTH_TetR"/>
</dbReference>
<evidence type="ECO:0000313" key="6">
    <source>
        <dbReference type="Proteomes" id="UP000245168"/>
    </source>
</evidence>
<keyword evidence="1 2" id="KW-0238">DNA-binding</keyword>
<keyword evidence="6" id="KW-1185">Reference proteome</keyword>
<evidence type="ECO:0000259" key="4">
    <source>
        <dbReference type="PROSITE" id="PS50977"/>
    </source>
</evidence>
<evidence type="ECO:0000313" key="5">
    <source>
        <dbReference type="EMBL" id="PWE16441.1"/>
    </source>
</evidence>
<evidence type="ECO:0000256" key="2">
    <source>
        <dbReference type="PROSITE-ProRule" id="PRU00335"/>
    </source>
</evidence>
<accession>A0A2U2BR05</accession>
<gene>
    <name evidence="5" type="ORF">DDZ18_13570</name>
</gene>
<dbReference type="PROSITE" id="PS50977">
    <property type="entry name" value="HTH_TETR_2"/>
    <property type="match status" value="1"/>
</dbReference>
<evidence type="ECO:0000256" key="3">
    <source>
        <dbReference type="SAM" id="MobiDB-lite"/>
    </source>
</evidence>
<dbReference type="AlphaFoldDB" id="A0A2U2BR05"/>
<reference evidence="6" key="1">
    <citation type="submission" date="2018-05" db="EMBL/GenBank/DDBJ databases">
        <authorList>
            <person name="Liu B.-T."/>
        </authorList>
    </citation>
    <scope>NUCLEOTIDE SEQUENCE [LARGE SCALE GENOMIC DNA]</scope>
    <source>
        <strain evidence="6">WD6-1</strain>
    </source>
</reference>
<proteinExistence type="predicted"/>
<dbReference type="PANTHER" id="PTHR43479:SF11">
    <property type="entry name" value="ACREF_ENVCD OPERON REPRESSOR-RELATED"/>
    <property type="match status" value="1"/>
</dbReference>
<comment type="caution">
    <text evidence="5">The sequence shown here is derived from an EMBL/GenBank/DDBJ whole genome shotgun (WGS) entry which is preliminary data.</text>
</comment>
<feature type="region of interest" description="Disordered" evidence="3">
    <location>
        <begin position="1"/>
        <end position="37"/>
    </location>
</feature>
<sequence>MLGLGRPERKAGRKSPLSDGRARMSGNRLVHRDATDRRARRTRRALLQAFNRLALSRRYEDIRVADIVREADVGRSTFYDHYPGRDAIHLDALRRPLDLLAAAVTGDAEADALIRLAEHFWENRALARATFAGPQRPQIARLLADLIAGRLDADAPDARLRAVQLAEGQLGLLRAWTAGEVTASPETLAGAILEASQVSTNTVGD</sequence>
<feature type="DNA-binding region" description="H-T-H motif" evidence="2">
    <location>
        <begin position="63"/>
        <end position="82"/>
    </location>
</feature>
<dbReference type="Gene3D" id="1.10.357.10">
    <property type="entry name" value="Tetracycline Repressor, domain 2"/>
    <property type="match status" value="1"/>
</dbReference>
<organism evidence="5 6">
    <name type="scientific">Marinicauda salina</name>
    <dbReference type="NCBI Taxonomy" id="2135793"/>
    <lineage>
        <taxon>Bacteria</taxon>
        <taxon>Pseudomonadati</taxon>
        <taxon>Pseudomonadota</taxon>
        <taxon>Alphaproteobacteria</taxon>
        <taxon>Maricaulales</taxon>
        <taxon>Maricaulaceae</taxon>
        <taxon>Marinicauda</taxon>
    </lineage>
</organism>
<dbReference type="SUPFAM" id="SSF46689">
    <property type="entry name" value="Homeodomain-like"/>
    <property type="match status" value="1"/>
</dbReference>
<dbReference type="InterPro" id="IPR009057">
    <property type="entry name" value="Homeodomain-like_sf"/>
</dbReference>